<keyword evidence="1" id="KW-0732">Signal</keyword>
<evidence type="ECO:0000313" key="3">
    <source>
        <dbReference type="WBParaSite" id="jg1146"/>
    </source>
</evidence>
<evidence type="ECO:0000256" key="1">
    <source>
        <dbReference type="SAM" id="SignalP"/>
    </source>
</evidence>
<evidence type="ECO:0000313" key="2">
    <source>
        <dbReference type="Proteomes" id="UP000887574"/>
    </source>
</evidence>
<reference evidence="3" key="1">
    <citation type="submission" date="2022-11" db="UniProtKB">
        <authorList>
            <consortium name="WormBaseParasite"/>
        </authorList>
    </citation>
    <scope>IDENTIFICATION</scope>
</reference>
<dbReference type="AlphaFoldDB" id="A0A915CQ60"/>
<proteinExistence type="predicted"/>
<name>A0A915CQ60_9BILA</name>
<keyword evidence="2" id="KW-1185">Reference proteome</keyword>
<dbReference type="WBParaSite" id="jg1146">
    <property type="protein sequence ID" value="jg1146"/>
    <property type="gene ID" value="jg1146"/>
</dbReference>
<accession>A0A915CQ60</accession>
<protein>
    <submittedName>
        <fullName evidence="3">Secreted protein</fullName>
    </submittedName>
</protein>
<dbReference type="Proteomes" id="UP000887574">
    <property type="component" value="Unplaced"/>
</dbReference>
<feature type="signal peptide" evidence="1">
    <location>
        <begin position="1"/>
        <end position="24"/>
    </location>
</feature>
<sequence>MQSFKTFLALDVFIAVLLIGQVTALGSNTCTNTTFEAAQKVFVQRLGLSIDDYSWKDAPKFASMIFDVYAKRNMIIGNYPEEISFVTVCRAYNSMIQSLNDSNINWNSCLQQVFLLQSDVDPVNGKIFAGVFNLIQKQCGPLFYPIVSNWDSCVSLIYNASNGASCFNWTPDVQSDKAICTSTMQSAACLQKSFLTDVELLRPIYCLSMQSGALHWSFI</sequence>
<organism evidence="2 3">
    <name type="scientific">Ditylenchus dipsaci</name>
    <dbReference type="NCBI Taxonomy" id="166011"/>
    <lineage>
        <taxon>Eukaryota</taxon>
        <taxon>Metazoa</taxon>
        <taxon>Ecdysozoa</taxon>
        <taxon>Nematoda</taxon>
        <taxon>Chromadorea</taxon>
        <taxon>Rhabditida</taxon>
        <taxon>Tylenchina</taxon>
        <taxon>Tylenchomorpha</taxon>
        <taxon>Sphaerularioidea</taxon>
        <taxon>Anguinidae</taxon>
        <taxon>Anguininae</taxon>
        <taxon>Ditylenchus</taxon>
    </lineage>
</organism>
<feature type="chain" id="PRO_5036813401" evidence="1">
    <location>
        <begin position="25"/>
        <end position="219"/>
    </location>
</feature>